<comment type="caution">
    <text evidence="1">The sequence shown here is derived from an EMBL/GenBank/DDBJ whole genome shotgun (WGS) entry which is preliminary data.</text>
</comment>
<protein>
    <submittedName>
        <fullName evidence="1">GAF domain-containing protein</fullName>
    </submittedName>
</protein>
<name>A0A6P0UMY7_9FLAO</name>
<gene>
    <name evidence="1" type="ORF">GWK08_14355</name>
</gene>
<evidence type="ECO:0000313" key="1">
    <source>
        <dbReference type="EMBL" id="NER14634.1"/>
    </source>
</evidence>
<proteinExistence type="predicted"/>
<accession>A0A6P0UMY7</accession>
<dbReference type="RefSeq" id="WP_163607918.1">
    <property type="nucleotide sequence ID" value="NZ_JAABOO010000003.1"/>
</dbReference>
<dbReference type="AlphaFoldDB" id="A0A6P0UMY7"/>
<evidence type="ECO:0000313" key="2">
    <source>
        <dbReference type="Proteomes" id="UP000468581"/>
    </source>
</evidence>
<reference evidence="1 2" key="1">
    <citation type="submission" date="2020-01" db="EMBL/GenBank/DDBJ databases">
        <title>Leptobacterium flavescens.</title>
        <authorList>
            <person name="Wang G."/>
        </authorList>
    </citation>
    <scope>NUCLEOTIDE SEQUENCE [LARGE SCALE GENOMIC DNA]</scope>
    <source>
        <strain evidence="1 2">KCTC 22160</strain>
    </source>
</reference>
<keyword evidence="2" id="KW-1185">Reference proteome</keyword>
<dbReference type="EMBL" id="JAABOO010000003">
    <property type="protein sequence ID" value="NER14634.1"/>
    <property type="molecule type" value="Genomic_DNA"/>
</dbReference>
<organism evidence="1 2">
    <name type="scientific">Leptobacterium flavescens</name>
    <dbReference type="NCBI Taxonomy" id="472055"/>
    <lineage>
        <taxon>Bacteria</taxon>
        <taxon>Pseudomonadati</taxon>
        <taxon>Bacteroidota</taxon>
        <taxon>Flavobacteriia</taxon>
        <taxon>Flavobacteriales</taxon>
        <taxon>Flavobacteriaceae</taxon>
        <taxon>Leptobacterium</taxon>
    </lineage>
</organism>
<sequence>MLDTNNVSPLSVKISFNKLLEVYEKQAGSKDELRAKKAQKILAMSEQYPELRDGFSDVTLLDTYKNEISYILQDSFSDVLTGNEIKAASIPFQNLIFNTSSRFEKILDTAGKDFELKIRNMPEGHMYILACIVILKFHYKIDVDFKRPLYYDIPDAKGIMRHYRIIYNADFTEIVPTEEAKEITDEDVDQLLENFDNLELWKEKFPPNSWVCKGFVISNIFDVTADVSISDLKSTLLGSSSTQPKDENFIEEFEAIFQSLFNIPDLKVGFVAYDPEEDSFEKIHGEEGVQSYLLFKEEKANCTDSLCQNSYSKLLKENQYYALPDIDKYYKMSGGIAPYKNLKEQGYKSAILAPIADKGRLLGVLELVSTRPKELNSINANKLIDVMPFIISTVLRSKAEEENYIEAIIQHECTSIHNSVYWRFEKEARRFLMENAKGNQTSFKEIAFKDVYPLYGQVDIKGSSIARNEAIQTDLIIQLSLLNEIFSCSLKEEQLPVYEEIQFRINNHLSLIKEELFTHSEQTILDFVREDVHPVLEHIETRSDQLSQLVKDYRKNIDNTTGGIYDHRKNYDESVTLINKSLARVIDEKQRDAQAMFPHYFERYKTDGVEHNMYIGASMVQGGEYHPIYLNNLRLWQLQVMCEMENKYYNLKPELPVKLDVASMLLVYNSSLSIRFRMDEKRFDVDGTYNARYEIIKKRLDKSLVKGTKERLTQPGKIAIVYSQKKDEREYLRYISFLQSKNYFTSNVEIVELEGLQGVSGLKAIRAEVLYKKGGDEKKVYTYDDLMQELKIS</sequence>
<dbReference type="Proteomes" id="UP000468581">
    <property type="component" value="Unassembled WGS sequence"/>
</dbReference>